<dbReference type="InterPro" id="IPR051280">
    <property type="entry name" value="Cl-channel/antiporter"/>
</dbReference>
<comment type="similarity">
    <text evidence="11">Belongs to the chloride channel (TC 2.A.49) family.</text>
</comment>
<evidence type="ECO:0000256" key="2">
    <source>
        <dbReference type="ARBA" id="ARBA00022448"/>
    </source>
</evidence>
<evidence type="ECO:0000313" key="13">
    <source>
        <dbReference type="EMBL" id="CAK0857692.1"/>
    </source>
</evidence>
<dbReference type="Gene3D" id="1.10.3080.10">
    <property type="entry name" value="Clc chloride channel"/>
    <property type="match status" value="1"/>
</dbReference>
<organism evidence="13 14">
    <name type="scientific">Prorocentrum cordatum</name>
    <dbReference type="NCBI Taxonomy" id="2364126"/>
    <lineage>
        <taxon>Eukaryota</taxon>
        <taxon>Sar</taxon>
        <taxon>Alveolata</taxon>
        <taxon>Dinophyceae</taxon>
        <taxon>Prorocentrales</taxon>
        <taxon>Prorocentraceae</taxon>
        <taxon>Prorocentrum</taxon>
    </lineage>
</organism>
<evidence type="ECO:0000256" key="7">
    <source>
        <dbReference type="ARBA" id="ARBA00023122"/>
    </source>
</evidence>
<comment type="caution">
    <text evidence="13">The sequence shown here is derived from an EMBL/GenBank/DDBJ whole genome shotgun (WGS) entry which is preliminary data.</text>
</comment>
<sequence>MGVCLIQFFAPSCGGSGLPENKCFLNGARMPGFYTRRTLLVRVATTILANAAGFPVGREGPTVVIGSNVAFLICQRIVRPILKQWVDFNSDAREAVVVDEERFEHATRIACAVGGACGMAMIFNAPFGGLLYMFEEMTSTAWPWELTFLVFTATMLCTLISYGMLNISGHDILEFVIYSRLHEQRNWQWTDVPWFVVLAALLGLLTSVHTRGCLMLASWRGNLAKRPTGSSNLQYVQFNCEPGEYNAIASLLVTTSHSSVKLLYSGSNAGEIRWWSSIISFVVYFCLNVGLSGLPVPGGAFTATMLLGGLFGRCVGSLVREAGLSDTVSGVYAVVGSAAMLCGFKQMTLSVVLITVECVNDLTLAPVVMLSVCVSMAVNWRINRRGHDEEQIARKRLPFLEGDAPPHLDSALAVGLCDRLPSEAVLPRECPVQDARRALEASRDGQSFSEFPVVDRESGQCIGIVGRAELEAALRATRGGSPRKHQSRAFAQDPFLAQDDTPWLRRISSEIDEGTPALSLHRLMDPTPFTVLEDMPAPRLHALFARAGERSCVVIDRNGAFKGLVSRCGLIQAGPISIRSVLGSEEDKRITHCRYRSLVLA</sequence>
<evidence type="ECO:0000256" key="1">
    <source>
        <dbReference type="ARBA" id="ARBA00004141"/>
    </source>
</evidence>
<dbReference type="PROSITE" id="PS51371">
    <property type="entry name" value="CBS"/>
    <property type="match status" value="2"/>
</dbReference>
<feature type="domain" description="CBS" evidence="12">
    <location>
        <begin position="417"/>
        <end position="483"/>
    </location>
</feature>
<keyword evidence="5 11" id="KW-1133">Transmembrane helix</keyword>
<dbReference type="InterPro" id="IPR000644">
    <property type="entry name" value="CBS_dom"/>
</dbReference>
<evidence type="ECO:0000256" key="10">
    <source>
        <dbReference type="PROSITE-ProRule" id="PRU00703"/>
    </source>
</evidence>
<evidence type="ECO:0000256" key="5">
    <source>
        <dbReference type="ARBA" id="ARBA00022989"/>
    </source>
</evidence>
<dbReference type="InterPro" id="IPR014743">
    <property type="entry name" value="Cl-channel_core"/>
</dbReference>
<protein>
    <recommendedName>
        <fullName evidence="11">Chloride channel protein</fullName>
    </recommendedName>
</protein>
<name>A0ABN9UDY3_9DINO</name>
<dbReference type="PANTHER" id="PTHR11689:SF136">
    <property type="entry name" value="H(+)_CL(-) EXCHANGE TRANSPORTER 7"/>
    <property type="match status" value="1"/>
</dbReference>
<keyword evidence="3 11" id="KW-0812">Transmembrane</keyword>
<proteinExistence type="inferred from homology"/>
<feature type="transmembrane region" description="Helical" evidence="11">
    <location>
        <begin position="274"/>
        <end position="294"/>
    </location>
</feature>
<evidence type="ECO:0000259" key="12">
    <source>
        <dbReference type="PROSITE" id="PS51371"/>
    </source>
</evidence>
<comment type="caution">
    <text evidence="11">Lacks conserved residue(s) required for the propagation of feature annotation.</text>
</comment>
<keyword evidence="2 11" id="KW-0813">Transport</keyword>
<dbReference type="SUPFAM" id="SSF81340">
    <property type="entry name" value="Clc chloride channel"/>
    <property type="match status" value="1"/>
</dbReference>
<dbReference type="SUPFAM" id="SSF54631">
    <property type="entry name" value="CBS-domain pair"/>
    <property type="match status" value="1"/>
</dbReference>
<keyword evidence="9 11" id="KW-0868">Chloride</keyword>
<keyword evidence="7 10" id="KW-0129">CBS domain</keyword>
<feature type="transmembrane region" description="Helical" evidence="11">
    <location>
        <begin position="146"/>
        <end position="165"/>
    </location>
</feature>
<gene>
    <name evidence="13" type="ORF">PCOR1329_LOCUS47715</name>
</gene>
<evidence type="ECO:0000256" key="4">
    <source>
        <dbReference type="ARBA" id="ARBA00022737"/>
    </source>
</evidence>
<feature type="transmembrane region" description="Helical" evidence="11">
    <location>
        <begin position="194"/>
        <end position="217"/>
    </location>
</feature>
<evidence type="ECO:0000256" key="11">
    <source>
        <dbReference type="RuleBase" id="RU361221"/>
    </source>
</evidence>
<dbReference type="PANTHER" id="PTHR11689">
    <property type="entry name" value="CHLORIDE CHANNEL PROTEIN CLC FAMILY MEMBER"/>
    <property type="match status" value="1"/>
</dbReference>
<dbReference type="PRINTS" id="PR00762">
    <property type="entry name" value="CLCHANNEL"/>
</dbReference>
<dbReference type="EMBL" id="CAUYUJ010015749">
    <property type="protein sequence ID" value="CAK0857692.1"/>
    <property type="molecule type" value="Genomic_DNA"/>
</dbReference>
<evidence type="ECO:0000256" key="3">
    <source>
        <dbReference type="ARBA" id="ARBA00022692"/>
    </source>
</evidence>
<dbReference type="Pfam" id="PF00571">
    <property type="entry name" value="CBS"/>
    <property type="match status" value="1"/>
</dbReference>
<evidence type="ECO:0000256" key="8">
    <source>
        <dbReference type="ARBA" id="ARBA00023136"/>
    </source>
</evidence>
<keyword evidence="14" id="KW-1185">Reference proteome</keyword>
<evidence type="ECO:0000256" key="9">
    <source>
        <dbReference type="ARBA" id="ARBA00023214"/>
    </source>
</evidence>
<dbReference type="InterPro" id="IPR046342">
    <property type="entry name" value="CBS_dom_sf"/>
</dbReference>
<accession>A0ABN9UDY3</accession>
<keyword evidence="6 11" id="KW-0406">Ion transport</keyword>
<evidence type="ECO:0000256" key="6">
    <source>
        <dbReference type="ARBA" id="ARBA00023065"/>
    </source>
</evidence>
<dbReference type="Gene3D" id="3.10.580.10">
    <property type="entry name" value="CBS-domain"/>
    <property type="match status" value="1"/>
</dbReference>
<dbReference type="Proteomes" id="UP001189429">
    <property type="component" value="Unassembled WGS sequence"/>
</dbReference>
<feature type="transmembrane region" description="Helical" evidence="11">
    <location>
        <begin position="112"/>
        <end position="134"/>
    </location>
</feature>
<reference evidence="13" key="1">
    <citation type="submission" date="2023-10" db="EMBL/GenBank/DDBJ databases">
        <authorList>
            <person name="Chen Y."/>
            <person name="Shah S."/>
            <person name="Dougan E. K."/>
            <person name="Thang M."/>
            <person name="Chan C."/>
        </authorList>
    </citation>
    <scope>NUCLEOTIDE SEQUENCE [LARGE SCALE GENOMIC DNA]</scope>
</reference>
<dbReference type="Pfam" id="PF00654">
    <property type="entry name" value="Voltage_CLC"/>
    <property type="match status" value="1"/>
</dbReference>
<comment type="subcellular location">
    <subcellularLocation>
        <location evidence="1 11">Membrane</location>
        <topology evidence="1 11">Multi-pass membrane protein</topology>
    </subcellularLocation>
</comment>
<dbReference type="InterPro" id="IPR001807">
    <property type="entry name" value="ClC"/>
</dbReference>
<evidence type="ECO:0000313" key="14">
    <source>
        <dbReference type="Proteomes" id="UP001189429"/>
    </source>
</evidence>
<keyword evidence="8 11" id="KW-0472">Membrane</keyword>
<feature type="domain" description="CBS" evidence="12">
    <location>
        <begin position="524"/>
        <end position="581"/>
    </location>
</feature>
<keyword evidence="4" id="KW-0677">Repeat</keyword>